<dbReference type="PANTHER" id="PTHR30349:SF64">
    <property type="entry name" value="PROPHAGE INTEGRASE INTD-RELATED"/>
    <property type="match status" value="1"/>
</dbReference>
<dbReference type="RefSeq" id="WP_345372422.1">
    <property type="nucleotide sequence ID" value="NZ_BAABJX010000038.1"/>
</dbReference>
<dbReference type="PROSITE" id="PS51898">
    <property type="entry name" value="TYR_RECOMBINASE"/>
    <property type="match status" value="1"/>
</dbReference>
<dbReference type="EMBL" id="BAABJX010000038">
    <property type="protein sequence ID" value="GAA4839431.1"/>
    <property type="molecule type" value="Genomic_DNA"/>
</dbReference>
<dbReference type="InterPro" id="IPR010998">
    <property type="entry name" value="Integrase_recombinase_N"/>
</dbReference>
<feature type="domain" description="Tyr recombinase" evidence="4">
    <location>
        <begin position="213"/>
        <end position="395"/>
    </location>
</feature>
<dbReference type="Gene3D" id="1.10.150.130">
    <property type="match status" value="1"/>
</dbReference>
<sequence>MQLLFWLRKAEDASGEVIITCRITVDGKRSNFSTGIRLFPEYWMGELQRVNSKHAEAYQFNHQLQLIQTDLIQVFTDLRIQGETVTARRISQVYREGFKKVPTLLSAYDELIEYKQKIEKLQSNTLKRYKTFKGLLHRYLSESKQLSLGVNEVTALEGRRMLTWYVDFPTHNDPVTAKLFIRSIRAALRLSVENGYIAYNPLMDLQLPKTKQKKVDALTIAELQRLENYQSEKHSLQKVRDLFLFQCYTGLSYETLARFDQEQHVFEHEGIQFIRMTRSKTDKDFVVPLSPKAKAILQKWGGQLPATDKQSSQRIYCNQIYNKKLKQIAVVLGIVPERLTSHMGRRTFATHMVNHNKVSMEAVAKMMGHSDTRMTQSHYVEFLLEGVIDEMKKVL</sequence>
<keyword evidence="3" id="KW-0233">DNA recombination</keyword>
<evidence type="ECO:0000313" key="6">
    <source>
        <dbReference type="Proteomes" id="UP001500298"/>
    </source>
</evidence>
<evidence type="ECO:0000256" key="2">
    <source>
        <dbReference type="ARBA" id="ARBA00023125"/>
    </source>
</evidence>
<organism evidence="5 6">
    <name type="scientific">Algivirga pacifica</name>
    <dbReference type="NCBI Taxonomy" id="1162670"/>
    <lineage>
        <taxon>Bacteria</taxon>
        <taxon>Pseudomonadati</taxon>
        <taxon>Bacteroidota</taxon>
        <taxon>Cytophagia</taxon>
        <taxon>Cytophagales</taxon>
        <taxon>Flammeovirgaceae</taxon>
        <taxon>Algivirga</taxon>
    </lineage>
</organism>
<reference evidence="6" key="1">
    <citation type="journal article" date="2019" name="Int. J. Syst. Evol. Microbiol.">
        <title>The Global Catalogue of Microorganisms (GCM) 10K type strain sequencing project: providing services to taxonomists for standard genome sequencing and annotation.</title>
        <authorList>
            <consortium name="The Broad Institute Genomics Platform"/>
            <consortium name="The Broad Institute Genome Sequencing Center for Infectious Disease"/>
            <person name="Wu L."/>
            <person name="Ma J."/>
        </authorList>
    </citation>
    <scope>NUCLEOTIDE SEQUENCE [LARGE SCALE GENOMIC DNA]</scope>
    <source>
        <strain evidence="6">JCM 18326</strain>
    </source>
</reference>
<dbReference type="InterPro" id="IPR013762">
    <property type="entry name" value="Integrase-like_cat_sf"/>
</dbReference>
<gene>
    <name evidence="5" type="ORF">GCM10023331_25760</name>
</gene>
<name>A0ABP9DGS6_9BACT</name>
<dbReference type="CDD" id="cd01185">
    <property type="entry name" value="INTN1_C_like"/>
    <property type="match status" value="1"/>
</dbReference>
<keyword evidence="6" id="KW-1185">Reference proteome</keyword>
<dbReference type="InterPro" id="IPR035386">
    <property type="entry name" value="Arm-DNA-bind_5"/>
</dbReference>
<proteinExistence type="inferred from homology"/>
<dbReference type="Pfam" id="PF17293">
    <property type="entry name" value="Arm-DNA-bind_5"/>
    <property type="match status" value="1"/>
</dbReference>
<keyword evidence="2" id="KW-0238">DNA-binding</keyword>
<comment type="caution">
    <text evidence="5">The sequence shown here is derived from an EMBL/GenBank/DDBJ whole genome shotgun (WGS) entry which is preliminary data.</text>
</comment>
<dbReference type="Gene3D" id="1.10.443.10">
    <property type="entry name" value="Intergrase catalytic core"/>
    <property type="match status" value="1"/>
</dbReference>
<dbReference type="Proteomes" id="UP001500298">
    <property type="component" value="Unassembled WGS sequence"/>
</dbReference>
<protein>
    <submittedName>
        <fullName evidence="5">Site-specific integrase</fullName>
    </submittedName>
</protein>
<dbReference type="InterPro" id="IPR002104">
    <property type="entry name" value="Integrase_catalytic"/>
</dbReference>
<comment type="similarity">
    <text evidence="1">Belongs to the 'phage' integrase family.</text>
</comment>
<dbReference type="Pfam" id="PF00589">
    <property type="entry name" value="Phage_integrase"/>
    <property type="match status" value="1"/>
</dbReference>
<accession>A0ABP9DGS6</accession>
<dbReference type="SUPFAM" id="SSF56349">
    <property type="entry name" value="DNA breaking-rejoining enzymes"/>
    <property type="match status" value="1"/>
</dbReference>
<dbReference type="InterPro" id="IPR050090">
    <property type="entry name" value="Tyrosine_recombinase_XerCD"/>
</dbReference>
<evidence type="ECO:0000256" key="1">
    <source>
        <dbReference type="ARBA" id="ARBA00008857"/>
    </source>
</evidence>
<evidence type="ECO:0000259" key="4">
    <source>
        <dbReference type="PROSITE" id="PS51898"/>
    </source>
</evidence>
<evidence type="ECO:0000256" key="3">
    <source>
        <dbReference type="ARBA" id="ARBA00023172"/>
    </source>
</evidence>
<evidence type="ECO:0000313" key="5">
    <source>
        <dbReference type="EMBL" id="GAA4839431.1"/>
    </source>
</evidence>
<dbReference type="InterPro" id="IPR011010">
    <property type="entry name" value="DNA_brk_join_enz"/>
</dbReference>
<dbReference type="PANTHER" id="PTHR30349">
    <property type="entry name" value="PHAGE INTEGRASE-RELATED"/>
    <property type="match status" value="1"/>
</dbReference>